<dbReference type="Proteomes" id="UP001333710">
    <property type="component" value="Chromosome"/>
</dbReference>
<dbReference type="PANTHER" id="PTHR33169">
    <property type="entry name" value="PADR-FAMILY TRANSCRIPTIONAL REGULATOR"/>
    <property type="match status" value="1"/>
</dbReference>
<feature type="domain" description="Transcription regulator PadR N-terminal" evidence="1">
    <location>
        <begin position="20"/>
        <end position="95"/>
    </location>
</feature>
<dbReference type="InterPro" id="IPR036388">
    <property type="entry name" value="WH-like_DNA-bd_sf"/>
</dbReference>
<dbReference type="PANTHER" id="PTHR33169:SF14">
    <property type="entry name" value="TRANSCRIPTIONAL REGULATOR RV3488"/>
    <property type="match status" value="1"/>
</dbReference>
<evidence type="ECO:0000259" key="1">
    <source>
        <dbReference type="Pfam" id="PF03551"/>
    </source>
</evidence>
<proteinExistence type="predicted"/>
<dbReference type="InterPro" id="IPR052509">
    <property type="entry name" value="Metal_resp_DNA-bind_regulator"/>
</dbReference>
<name>A0AA48KSB6_9ALTE</name>
<evidence type="ECO:0000313" key="3">
    <source>
        <dbReference type="Proteomes" id="UP001333710"/>
    </source>
</evidence>
<dbReference type="KEGG" id="pmaw:MACH26_18400"/>
<reference evidence="2" key="1">
    <citation type="submission" date="2023-01" db="EMBL/GenBank/DDBJ databases">
        <title>Complete genome sequence of Planctobacterium marinum strain Dej080120_11.</title>
        <authorList>
            <person name="Ueki S."/>
            <person name="Maruyama F."/>
        </authorList>
    </citation>
    <scope>NUCLEOTIDE SEQUENCE</scope>
    <source>
        <strain evidence="2">Dej080120_11</strain>
    </source>
</reference>
<dbReference type="InterPro" id="IPR005149">
    <property type="entry name" value="Tscrpt_reg_PadR_N"/>
</dbReference>
<dbReference type="Pfam" id="PF03551">
    <property type="entry name" value="PadR"/>
    <property type="match status" value="1"/>
</dbReference>
<sequence length="121" mass="13373">MERLLVSEQKYLGEFEQVILLAVMRLGTDAYGKTIRELLSEQLSRDVTVGALYATLERLEVKGMVSSTMGEPTKERGGRAKKYFKITAKGQQALKRSKDALTLMWQGLSLRGGIVGIGYGS</sequence>
<organism evidence="2 3">
    <name type="scientific">Planctobacterium marinum</name>
    <dbReference type="NCBI Taxonomy" id="1631968"/>
    <lineage>
        <taxon>Bacteria</taxon>
        <taxon>Pseudomonadati</taxon>
        <taxon>Pseudomonadota</taxon>
        <taxon>Gammaproteobacteria</taxon>
        <taxon>Alteromonadales</taxon>
        <taxon>Alteromonadaceae</taxon>
        <taxon>Planctobacterium</taxon>
    </lineage>
</organism>
<dbReference type="SUPFAM" id="SSF46785">
    <property type="entry name" value="Winged helix' DNA-binding domain"/>
    <property type="match status" value="1"/>
</dbReference>
<keyword evidence="3" id="KW-1185">Reference proteome</keyword>
<dbReference type="AlphaFoldDB" id="A0AA48KSB6"/>
<gene>
    <name evidence="2" type="ORF">MACH26_18400</name>
</gene>
<dbReference type="InterPro" id="IPR036390">
    <property type="entry name" value="WH_DNA-bd_sf"/>
</dbReference>
<evidence type="ECO:0000313" key="2">
    <source>
        <dbReference type="EMBL" id="BDX06319.1"/>
    </source>
</evidence>
<dbReference type="EMBL" id="AP027272">
    <property type="protein sequence ID" value="BDX06319.1"/>
    <property type="molecule type" value="Genomic_DNA"/>
</dbReference>
<protein>
    <recommendedName>
        <fullName evidence="1">Transcription regulator PadR N-terminal domain-containing protein</fullName>
    </recommendedName>
</protein>
<dbReference type="Gene3D" id="1.10.10.10">
    <property type="entry name" value="Winged helix-like DNA-binding domain superfamily/Winged helix DNA-binding domain"/>
    <property type="match status" value="1"/>
</dbReference>
<accession>A0AA48KSB6</accession>